<dbReference type="PANTHER" id="PTHR10695">
    <property type="entry name" value="DEPHOSPHO-COA KINASE-RELATED"/>
    <property type="match status" value="1"/>
</dbReference>
<keyword evidence="8" id="KW-1185">Reference proteome</keyword>
<evidence type="ECO:0000256" key="3">
    <source>
        <dbReference type="ARBA" id="ARBA00022840"/>
    </source>
</evidence>
<evidence type="ECO:0000256" key="2">
    <source>
        <dbReference type="ARBA" id="ARBA00022741"/>
    </source>
</evidence>
<evidence type="ECO:0000256" key="1">
    <source>
        <dbReference type="ARBA" id="ARBA00009018"/>
    </source>
</evidence>
<dbReference type="GO" id="GO:0005737">
    <property type="term" value="C:cytoplasm"/>
    <property type="evidence" value="ECO:0007669"/>
    <property type="project" value="UniProtKB-SubCell"/>
</dbReference>
<protein>
    <recommendedName>
        <fullName evidence="5 6">Dephospho-CoA kinase</fullName>
        <ecNumber evidence="5 6">2.7.1.24</ecNumber>
    </recommendedName>
    <alternativeName>
        <fullName evidence="5">Dephosphocoenzyme A kinase</fullName>
    </alternativeName>
</protein>
<proteinExistence type="inferred from homology"/>
<dbReference type="GO" id="GO:0015937">
    <property type="term" value="P:coenzyme A biosynthetic process"/>
    <property type="evidence" value="ECO:0007669"/>
    <property type="project" value="UniProtKB-UniRule"/>
</dbReference>
<dbReference type="Proteomes" id="UP000195667">
    <property type="component" value="Unassembled WGS sequence"/>
</dbReference>
<name>A0A1R4HCX8_9GAMM</name>
<evidence type="ECO:0000256" key="5">
    <source>
        <dbReference type="HAMAP-Rule" id="MF_00376"/>
    </source>
</evidence>
<dbReference type="CDD" id="cd02022">
    <property type="entry name" value="DPCK"/>
    <property type="match status" value="1"/>
</dbReference>
<dbReference type="AlphaFoldDB" id="A0A1R4HCX8"/>
<accession>A0A1R4HCX8</accession>
<gene>
    <name evidence="5 7" type="primary">coaE</name>
    <name evidence="7" type="ORF">CRENPOLYSF1_50112</name>
</gene>
<comment type="catalytic activity">
    <reaction evidence="5">
        <text>3'-dephospho-CoA + ATP = ADP + CoA + H(+)</text>
        <dbReference type="Rhea" id="RHEA:18245"/>
        <dbReference type="ChEBI" id="CHEBI:15378"/>
        <dbReference type="ChEBI" id="CHEBI:30616"/>
        <dbReference type="ChEBI" id="CHEBI:57287"/>
        <dbReference type="ChEBI" id="CHEBI:57328"/>
        <dbReference type="ChEBI" id="CHEBI:456216"/>
        <dbReference type="EC" id="2.7.1.24"/>
    </reaction>
</comment>
<reference evidence="8" key="1">
    <citation type="submission" date="2017-02" db="EMBL/GenBank/DDBJ databases">
        <authorList>
            <person name="Daims H."/>
        </authorList>
    </citation>
    <scope>NUCLEOTIDE SEQUENCE [LARGE SCALE GENOMIC DNA]</scope>
</reference>
<dbReference type="Gene3D" id="3.40.50.300">
    <property type="entry name" value="P-loop containing nucleotide triphosphate hydrolases"/>
    <property type="match status" value="1"/>
</dbReference>
<comment type="pathway">
    <text evidence="5">Cofactor biosynthesis; coenzyme A biosynthesis; CoA from (R)-pantothenate: step 5/5.</text>
</comment>
<dbReference type="RefSeq" id="WP_087144137.1">
    <property type="nucleotide sequence ID" value="NZ_FUKI01000126.1"/>
</dbReference>
<dbReference type="SUPFAM" id="SSF52540">
    <property type="entry name" value="P-loop containing nucleoside triphosphate hydrolases"/>
    <property type="match status" value="1"/>
</dbReference>
<keyword evidence="5 7" id="KW-0808">Transferase</keyword>
<comment type="subcellular location">
    <subcellularLocation>
        <location evidence="5">Cytoplasm</location>
    </subcellularLocation>
</comment>
<dbReference type="GO" id="GO:0005524">
    <property type="term" value="F:ATP binding"/>
    <property type="evidence" value="ECO:0007669"/>
    <property type="project" value="UniProtKB-UniRule"/>
</dbReference>
<dbReference type="HAMAP" id="MF_00376">
    <property type="entry name" value="Dephospho_CoA_kinase"/>
    <property type="match status" value="1"/>
</dbReference>
<keyword evidence="4 5" id="KW-0173">Coenzyme A biosynthesis</keyword>
<feature type="binding site" evidence="5">
    <location>
        <begin position="11"/>
        <end position="16"/>
    </location>
    <ligand>
        <name>ATP</name>
        <dbReference type="ChEBI" id="CHEBI:30616"/>
    </ligand>
</feature>
<dbReference type="InterPro" id="IPR027417">
    <property type="entry name" value="P-loop_NTPase"/>
</dbReference>
<keyword evidence="5" id="KW-0963">Cytoplasm</keyword>
<evidence type="ECO:0000256" key="6">
    <source>
        <dbReference type="NCBIfam" id="TIGR00152"/>
    </source>
</evidence>
<dbReference type="EC" id="2.7.1.24" evidence="5 6"/>
<dbReference type="EMBL" id="FUKI01000126">
    <property type="protein sequence ID" value="SJM94082.1"/>
    <property type="molecule type" value="Genomic_DNA"/>
</dbReference>
<organism evidence="7 8">
    <name type="scientific">Crenothrix polyspora</name>
    <dbReference type="NCBI Taxonomy" id="360316"/>
    <lineage>
        <taxon>Bacteria</taxon>
        <taxon>Pseudomonadati</taxon>
        <taxon>Pseudomonadota</taxon>
        <taxon>Gammaproteobacteria</taxon>
        <taxon>Methylococcales</taxon>
        <taxon>Crenotrichaceae</taxon>
        <taxon>Crenothrix</taxon>
    </lineage>
</organism>
<sequence>MLKIGLTGGIGSGKTTVTQLFAALNVPIIDADELAHQLVAVGQPALKRIQTEFGAAVINADGSLNRKEMRERIFSDAAAKNTLEVILHPLIYAAIQAKINQLTAAYCIICVPLLFETQMTAIADRILIIDCPVGQQIERVKLRDQLTREKIQAIIDSQISRENRLSKADDIINNSATDADLGQQVKALHHLYISLSTL</sequence>
<dbReference type="GO" id="GO:0004140">
    <property type="term" value="F:dephospho-CoA kinase activity"/>
    <property type="evidence" value="ECO:0007669"/>
    <property type="project" value="UniProtKB-UniRule"/>
</dbReference>
<comment type="function">
    <text evidence="5">Catalyzes the phosphorylation of the 3'-hydroxyl group of dephosphocoenzyme A to form coenzyme A.</text>
</comment>
<comment type="similarity">
    <text evidence="1 5">Belongs to the CoaE family.</text>
</comment>
<evidence type="ECO:0000256" key="4">
    <source>
        <dbReference type="ARBA" id="ARBA00022993"/>
    </source>
</evidence>
<dbReference type="InterPro" id="IPR001977">
    <property type="entry name" value="Depp_CoAkinase"/>
</dbReference>
<keyword evidence="3 5" id="KW-0067">ATP-binding</keyword>
<evidence type="ECO:0000313" key="7">
    <source>
        <dbReference type="EMBL" id="SJM94082.1"/>
    </source>
</evidence>
<dbReference type="OrthoDB" id="9812943at2"/>
<keyword evidence="5 7" id="KW-0418">Kinase</keyword>
<dbReference type="NCBIfam" id="TIGR00152">
    <property type="entry name" value="dephospho-CoA kinase"/>
    <property type="match status" value="1"/>
</dbReference>
<dbReference type="PROSITE" id="PS51219">
    <property type="entry name" value="DPCK"/>
    <property type="match status" value="1"/>
</dbReference>
<dbReference type="Pfam" id="PF01121">
    <property type="entry name" value="CoaE"/>
    <property type="match status" value="1"/>
</dbReference>
<dbReference type="UniPathway" id="UPA00241">
    <property type="reaction ID" value="UER00356"/>
</dbReference>
<evidence type="ECO:0000313" key="8">
    <source>
        <dbReference type="Proteomes" id="UP000195667"/>
    </source>
</evidence>
<keyword evidence="2 5" id="KW-0547">Nucleotide-binding</keyword>
<dbReference type="PANTHER" id="PTHR10695:SF46">
    <property type="entry name" value="BIFUNCTIONAL COENZYME A SYNTHASE-RELATED"/>
    <property type="match status" value="1"/>
</dbReference>